<dbReference type="EMBL" id="JAGKQM010000011">
    <property type="protein sequence ID" value="KAH0902785.1"/>
    <property type="molecule type" value="Genomic_DNA"/>
</dbReference>
<keyword evidence="1" id="KW-1133">Transmembrane helix</keyword>
<evidence type="ECO:0000313" key="3">
    <source>
        <dbReference type="Proteomes" id="UP000824890"/>
    </source>
</evidence>
<feature type="transmembrane region" description="Helical" evidence="1">
    <location>
        <begin position="177"/>
        <end position="198"/>
    </location>
</feature>
<proteinExistence type="predicted"/>
<dbReference type="Proteomes" id="UP000824890">
    <property type="component" value="Unassembled WGS sequence"/>
</dbReference>
<evidence type="ECO:0000256" key="1">
    <source>
        <dbReference type="SAM" id="Phobius"/>
    </source>
</evidence>
<gene>
    <name evidence="2" type="ORF">HID58_042288</name>
</gene>
<keyword evidence="1" id="KW-0472">Membrane</keyword>
<comment type="caution">
    <text evidence="2">The sequence shown here is derived from an EMBL/GenBank/DDBJ whole genome shotgun (WGS) entry which is preliminary data.</text>
</comment>
<feature type="non-terminal residue" evidence="2">
    <location>
        <position position="1"/>
    </location>
</feature>
<evidence type="ECO:0000313" key="2">
    <source>
        <dbReference type="EMBL" id="KAH0902785.1"/>
    </source>
</evidence>
<keyword evidence="3" id="KW-1185">Reference proteome</keyword>
<name>A0ABQ8BEW4_BRANA</name>
<accession>A0ABQ8BEW4</accession>
<protein>
    <submittedName>
        <fullName evidence="2">Uncharacterized protein</fullName>
    </submittedName>
</protein>
<keyword evidence="1" id="KW-0812">Transmembrane</keyword>
<reference evidence="2 3" key="1">
    <citation type="submission" date="2021-05" db="EMBL/GenBank/DDBJ databases">
        <title>Genome Assembly of Synthetic Allotetraploid Brassica napus Reveals Homoeologous Exchanges between Subgenomes.</title>
        <authorList>
            <person name="Davis J.T."/>
        </authorList>
    </citation>
    <scope>NUCLEOTIDE SEQUENCE [LARGE SCALE GENOMIC DNA]</scope>
    <source>
        <strain evidence="3">cv. Da-Ae</strain>
        <tissue evidence="2">Seedling</tissue>
    </source>
</reference>
<sequence length="205" mass="23580">KAGELIGVELIDLKSSLIQTSICVHRLNTSRHHLSEGFLSGFDVIQTPLSPFDSMMVLRLQQKLNRTAKKGVLFSIGVSCYLLHLVFTDRVEIHNIVNLRNDVERLLECYNDVLRRKHQEIIKICCNIEKLLEFQVEAELQTEFELLQIGKKQEGNYSKLKVNYLTLKSLIFKRSKIWILCLNSNALGSHITLIFIVFSNGTVFF</sequence>
<organism evidence="2 3">
    <name type="scientific">Brassica napus</name>
    <name type="common">Rape</name>
    <dbReference type="NCBI Taxonomy" id="3708"/>
    <lineage>
        <taxon>Eukaryota</taxon>
        <taxon>Viridiplantae</taxon>
        <taxon>Streptophyta</taxon>
        <taxon>Embryophyta</taxon>
        <taxon>Tracheophyta</taxon>
        <taxon>Spermatophyta</taxon>
        <taxon>Magnoliopsida</taxon>
        <taxon>eudicotyledons</taxon>
        <taxon>Gunneridae</taxon>
        <taxon>Pentapetalae</taxon>
        <taxon>rosids</taxon>
        <taxon>malvids</taxon>
        <taxon>Brassicales</taxon>
        <taxon>Brassicaceae</taxon>
        <taxon>Brassiceae</taxon>
        <taxon>Brassica</taxon>
    </lineage>
</organism>